<name>A0A0C1USZ2_9BACT</name>
<dbReference type="PROSITE" id="PS50005">
    <property type="entry name" value="TPR"/>
    <property type="match status" value="2"/>
</dbReference>
<accession>A0A0C1USZ2</accession>
<reference evidence="4 6" key="1">
    <citation type="submission" date="2014-08" db="EMBL/GenBank/DDBJ databases">
        <title>Methylacidiphilum kamchatkense strain Kam1 draft genome sequence.</title>
        <authorList>
            <person name="Birkeland N.-K."/>
            <person name="Erikstad H.A."/>
        </authorList>
    </citation>
    <scope>NUCLEOTIDE SEQUENCE [LARGE SCALE GENOMIC DNA]</scope>
    <source>
        <strain evidence="4 6">Kam1</strain>
    </source>
</reference>
<reference evidence="7" key="3">
    <citation type="submission" date="2019-03" db="EMBL/GenBank/DDBJ databases">
        <title>Complete genome of Methylacidiphilum kamchatkense Kam1.</title>
        <authorList>
            <person name="Kruse T."/>
            <person name="Murarilal Ratnadevi C."/>
            <person name="Erikstad H.-A."/>
            <person name="Birkeland N.-K."/>
        </authorList>
    </citation>
    <scope>NUCLEOTIDE SEQUENCE [LARGE SCALE GENOMIC DNA]</scope>
    <source>
        <strain evidence="7">kam1</strain>
    </source>
</reference>
<protein>
    <submittedName>
        <fullName evidence="5">Tetratricopeptide repeat protein</fullName>
    </submittedName>
</protein>
<keyword evidence="2 3" id="KW-0802">TPR repeat</keyword>
<dbReference type="AlphaFoldDB" id="A0A0C1USZ2"/>
<dbReference type="SUPFAM" id="SSF48452">
    <property type="entry name" value="TPR-like"/>
    <property type="match status" value="1"/>
</dbReference>
<dbReference type="EMBL" id="CP037899">
    <property type="protein sequence ID" value="QDQ43204.1"/>
    <property type="molecule type" value="Genomic_DNA"/>
</dbReference>
<dbReference type="PANTHER" id="PTHR16193:SF0">
    <property type="entry name" value="TETRATRICOPEPTIDE REPEAT PROTEIN 27"/>
    <property type="match status" value="1"/>
</dbReference>
<gene>
    <name evidence="4" type="ORF">A946_02315</name>
    <name evidence="5" type="ORF">kam1_1994</name>
</gene>
<evidence type="ECO:0000256" key="1">
    <source>
        <dbReference type="ARBA" id="ARBA00022737"/>
    </source>
</evidence>
<dbReference type="STRING" id="1202785.A946_02315"/>
<organism evidence="5 7">
    <name type="scientific">Methylacidiphilum kamchatkense Kam1</name>
    <dbReference type="NCBI Taxonomy" id="1202785"/>
    <lineage>
        <taxon>Bacteria</taxon>
        <taxon>Pseudomonadati</taxon>
        <taxon>Verrucomicrobiota</taxon>
        <taxon>Methylacidiphilae</taxon>
        <taxon>Methylacidiphilales</taxon>
        <taxon>Methylacidiphilaceae</taxon>
        <taxon>Methylacidiphilum (ex Ratnadevi et al. 2023)</taxon>
    </lineage>
</organism>
<dbReference type="Pfam" id="PF00515">
    <property type="entry name" value="TPR_1"/>
    <property type="match status" value="1"/>
</dbReference>
<dbReference type="Proteomes" id="UP000315925">
    <property type="component" value="Chromosome"/>
</dbReference>
<sequence>MEPKIEFYELGNEALAVGDLEKAKFYYTKSVETDPSYFEGWQALAMAYYKLGEYEKSIEANKKALEIRPEDSMVWTSLSLAYMRLGNKIEAEKASFKARIFSWKKSS</sequence>
<evidence type="ECO:0000256" key="2">
    <source>
        <dbReference type="ARBA" id="ARBA00022803"/>
    </source>
</evidence>
<feature type="repeat" description="TPR" evidence="3">
    <location>
        <begin position="4"/>
        <end position="37"/>
    </location>
</feature>
<dbReference type="PANTHER" id="PTHR16193">
    <property type="entry name" value="TETRATRICOPEPTIDE REPEAT PROTEIN 27"/>
    <property type="match status" value="1"/>
</dbReference>
<dbReference type="Proteomes" id="UP000031594">
    <property type="component" value="Unassembled WGS sequence"/>
</dbReference>
<dbReference type="InterPro" id="IPR019734">
    <property type="entry name" value="TPR_rpt"/>
</dbReference>
<feature type="repeat" description="TPR" evidence="3">
    <location>
        <begin position="38"/>
        <end position="71"/>
    </location>
</feature>
<reference evidence="5" key="2">
    <citation type="journal article" date="2019" name="BMC Genomics">
        <title>Complete genome sequence analysis of the thermoacidophilic verrucomicrobial methanotroph 'Candidatus Methylacidiphilum kamchatkense' strain Kam1 and comparison with its closest relatives.</title>
        <authorList>
            <person name="Kruse T."/>
            <person name="Ratnadevi C.M."/>
            <person name="Erikstad H.A."/>
            <person name="Birkeland N.K."/>
        </authorList>
    </citation>
    <scope>NUCLEOTIDE SEQUENCE</scope>
    <source>
        <strain evidence="5">Kam1</strain>
    </source>
</reference>
<evidence type="ECO:0000313" key="6">
    <source>
        <dbReference type="Proteomes" id="UP000031594"/>
    </source>
</evidence>
<dbReference type="OrthoDB" id="193791at2"/>
<dbReference type="Gene3D" id="1.25.40.10">
    <property type="entry name" value="Tetratricopeptide repeat domain"/>
    <property type="match status" value="1"/>
</dbReference>
<dbReference type="InterPro" id="IPR011990">
    <property type="entry name" value="TPR-like_helical_dom_sf"/>
</dbReference>
<evidence type="ECO:0000256" key="3">
    <source>
        <dbReference type="PROSITE-ProRule" id="PRU00339"/>
    </source>
</evidence>
<dbReference type="Pfam" id="PF13181">
    <property type="entry name" value="TPR_8"/>
    <property type="match status" value="1"/>
</dbReference>
<dbReference type="PROSITE" id="PS50293">
    <property type="entry name" value="TPR_REGION"/>
    <property type="match status" value="1"/>
</dbReference>
<dbReference type="InterPro" id="IPR044244">
    <property type="entry name" value="TTC27/Emw1"/>
</dbReference>
<proteinExistence type="predicted"/>
<evidence type="ECO:0000313" key="5">
    <source>
        <dbReference type="EMBL" id="QDQ43204.1"/>
    </source>
</evidence>
<evidence type="ECO:0000313" key="7">
    <source>
        <dbReference type="Proteomes" id="UP000315925"/>
    </source>
</evidence>
<dbReference type="RefSeq" id="WP_039720841.1">
    <property type="nucleotide sequence ID" value="NZ_CP037899.1"/>
</dbReference>
<dbReference type="SMART" id="SM00028">
    <property type="entry name" value="TPR"/>
    <property type="match status" value="2"/>
</dbReference>
<keyword evidence="1" id="KW-0677">Repeat</keyword>
<dbReference type="KEGG" id="mkc:kam1_1994"/>
<evidence type="ECO:0000313" key="4">
    <source>
        <dbReference type="EMBL" id="KIE58918.1"/>
    </source>
</evidence>
<dbReference type="EMBL" id="JQNX01000002">
    <property type="protein sequence ID" value="KIE58918.1"/>
    <property type="molecule type" value="Genomic_DNA"/>
</dbReference>
<keyword evidence="6" id="KW-1185">Reference proteome</keyword>